<dbReference type="AlphaFoldDB" id="A0A6A6B1C0"/>
<reference evidence="2" key="1">
    <citation type="journal article" date="2020" name="Stud. Mycol.">
        <title>101 Dothideomycetes genomes: a test case for predicting lifestyles and emergence of pathogens.</title>
        <authorList>
            <person name="Haridas S."/>
            <person name="Albert R."/>
            <person name="Binder M."/>
            <person name="Bloem J."/>
            <person name="Labutti K."/>
            <person name="Salamov A."/>
            <person name="Andreopoulos B."/>
            <person name="Baker S."/>
            <person name="Barry K."/>
            <person name="Bills G."/>
            <person name="Bluhm B."/>
            <person name="Cannon C."/>
            <person name="Castanera R."/>
            <person name="Culley D."/>
            <person name="Daum C."/>
            <person name="Ezra D."/>
            <person name="Gonzalez J."/>
            <person name="Henrissat B."/>
            <person name="Kuo A."/>
            <person name="Liang C."/>
            <person name="Lipzen A."/>
            <person name="Lutzoni F."/>
            <person name="Magnuson J."/>
            <person name="Mondo S."/>
            <person name="Nolan M."/>
            <person name="Ohm R."/>
            <person name="Pangilinan J."/>
            <person name="Park H.-J."/>
            <person name="Ramirez L."/>
            <person name="Alfaro M."/>
            <person name="Sun H."/>
            <person name="Tritt A."/>
            <person name="Yoshinaga Y."/>
            <person name="Zwiers L.-H."/>
            <person name="Turgeon B."/>
            <person name="Goodwin S."/>
            <person name="Spatafora J."/>
            <person name="Crous P."/>
            <person name="Grigoriev I."/>
        </authorList>
    </citation>
    <scope>NUCLEOTIDE SEQUENCE</scope>
    <source>
        <strain evidence="2">CBS 121167</strain>
    </source>
</reference>
<feature type="compositionally biased region" description="Low complexity" evidence="1">
    <location>
        <begin position="110"/>
        <end position="120"/>
    </location>
</feature>
<sequence>MELPQRSSASFMHTSLDASRLYTWSSERTGSSHSKALRSLSVFPSASRRGISVLPKKPCPSVAALTFSLSFSFPDLVGPTARQLLIPNDRSFSHTCRSYTRGQYSPPVRPSVCPSVRSNPPSCPDLNSFAPSTPSVSGPRGADHPPNPMVMTPVQDTHAAHAAVPQVSTPGIRSIVGGGVQHRVGLRMVL</sequence>
<protein>
    <submittedName>
        <fullName evidence="2">Uncharacterized protein</fullName>
    </submittedName>
</protein>
<gene>
    <name evidence="2" type="ORF">K452DRAFT_99750</name>
</gene>
<evidence type="ECO:0000313" key="2">
    <source>
        <dbReference type="EMBL" id="KAF2137616.1"/>
    </source>
</evidence>
<proteinExistence type="predicted"/>
<dbReference type="EMBL" id="ML995501">
    <property type="protein sequence ID" value="KAF2137616.1"/>
    <property type="molecule type" value="Genomic_DNA"/>
</dbReference>
<evidence type="ECO:0000313" key="3">
    <source>
        <dbReference type="Proteomes" id="UP000799438"/>
    </source>
</evidence>
<dbReference type="Proteomes" id="UP000799438">
    <property type="component" value="Unassembled WGS sequence"/>
</dbReference>
<keyword evidence="3" id="KW-1185">Reference proteome</keyword>
<accession>A0A6A6B1C0</accession>
<dbReference type="RefSeq" id="XP_033393331.1">
    <property type="nucleotide sequence ID" value="XM_033547415.1"/>
</dbReference>
<dbReference type="GeneID" id="54304922"/>
<name>A0A6A6B1C0_9PEZI</name>
<feature type="region of interest" description="Disordered" evidence="1">
    <location>
        <begin position="98"/>
        <end position="148"/>
    </location>
</feature>
<evidence type="ECO:0000256" key="1">
    <source>
        <dbReference type="SAM" id="MobiDB-lite"/>
    </source>
</evidence>
<organism evidence="2 3">
    <name type="scientific">Aplosporella prunicola CBS 121167</name>
    <dbReference type="NCBI Taxonomy" id="1176127"/>
    <lineage>
        <taxon>Eukaryota</taxon>
        <taxon>Fungi</taxon>
        <taxon>Dikarya</taxon>
        <taxon>Ascomycota</taxon>
        <taxon>Pezizomycotina</taxon>
        <taxon>Dothideomycetes</taxon>
        <taxon>Dothideomycetes incertae sedis</taxon>
        <taxon>Botryosphaeriales</taxon>
        <taxon>Aplosporellaceae</taxon>
        <taxon>Aplosporella</taxon>
    </lineage>
</organism>